<organism evidence="2 3">
    <name type="scientific">Bagarius yarrelli</name>
    <name type="common">Goonch</name>
    <name type="synonym">Bagrus yarrelli</name>
    <dbReference type="NCBI Taxonomy" id="175774"/>
    <lineage>
        <taxon>Eukaryota</taxon>
        <taxon>Metazoa</taxon>
        <taxon>Chordata</taxon>
        <taxon>Craniata</taxon>
        <taxon>Vertebrata</taxon>
        <taxon>Euteleostomi</taxon>
        <taxon>Actinopterygii</taxon>
        <taxon>Neopterygii</taxon>
        <taxon>Teleostei</taxon>
        <taxon>Ostariophysi</taxon>
        <taxon>Siluriformes</taxon>
        <taxon>Sisoridae</taxon>
        <taxon>Sisorinae</taxon>
        <taxon>Bagarius</taxon>
    </lineage>
</organism>
<name>A0A556TV75_BAGYA</name>
<comment type="caution">
    <text evidence="2">The sequence shown here is derived from an EMBL/GenBank/DDBJ whole genome shotgun (WGS) entry which is preliminary data.</text>
</comment>
<dbReference type="GO" id="GO:0005730">
    <property type="term" value="C:nucleolus"/>
    <property type="evidence" value="ECO:0007669"/>
    <property type="project" value="TreeGrafter"/>
</dbReference>
<dbReference type="Pfam" id="PF08157">
    <property type="entry name" value="NUC129"/>
    <property type="match status" value="1"/>
</dbReference>
<dbReference type="InterPro" id="IPR012579">
    <property type="entry name" value="NOL7_C"/>
</dbReference>
<dbReference type="OrthoDB" id="9907143at2759"/>
<dbReference type="AlphaFoldDB" id="A0A556TV75"/>
<feature type="domain" description="U3 small nucleolar RNA-associated protein NOL7 C-terminal" evidence="1">
    <location>
        <begin position="108"/>
        <end position="179"/>
    </location>
</feature>
<accession>A0A556TV75</accession>
<dbReference type="Proteomes" id="UP000319801">
    <property type="component" value="Unassembled WGS sequence"/>
</dbReference>
<dbReference type="PANTHER" id="PTHR32337">
    <property type="entry name" value="NUCLEOLAR PROTEIN 7"/>
    <property type="match status" value="1"/>
</dbReference>
<proteinExistence type="predicted"/>
<keyword evidence="3" id="KW-1185">Reference proteome</keyword>
<evidence type="ECO:0000259" key="1">
    <source>
        <dbReference type="Pfam" id="PF08157"/>
    </source>
</evidence>
<dbReference type="PANTHER" id="PTHR32337:SF2">
    <property type="entry name" value="NUCLEOLAR PROTEIN 7"/>
    <property type="match status" value="1"/>
</dbReference>
<gene>
    <name evidence="2" type="ORF">Baya_5023</name>
</gene>
<protein>
    <submittedName>
        <fullName evidence="2">Nucleolar protein 7</fullName>
    </submittedName>
</protein>
<sequence>MCELSDDEGPIEVTFDDSKAFALKSVKDARDSVRRGKDWLKEKRRKKQLLFQEQKKNRLLPETLLEEFETFAQRLPTLPDDKSEQQEVKKIQVKKLKNVSKSLQGNCKVMQVKDESANTSMQKTAMDFIQTRLYGPGNPRTSSKEKQQAKRIHAELLSLEKKRGLNQGAAVQFVDKQWGADQKAKAEKCNKRFIHRQKLISS</sequence>
<evidence type="ECO:0000313" key="3">
    <source>
        <dbReference type="Proteomes" id="UP000319801"/>
    </source>
</evidence>
<evidence type="ECO:0000313" key="2">
    <source>
        <dbReference type="EMBL" id="TSK82127.1"/>
    </source>
</evidence>
<dbReference type="EMBL" id="VCAZ01000021">
    <property type="protein sequence ID" value="TSK82127.1"/>
    <property type="molecule type" value="Genomic_DNA"/>
</dbReference>
<dbReference type="GO" id="GO:0003723">
    <property type="term" value="F:RNA binding"/>
    <property type="evidence" value="ECO:0007669"/>
    <property type="project" value="TreeGrafter"/>
</dbReference>
<reference evidence="2 3" key="1">
    <citation type="journal article" date="2019" name="Genome Biol. Evol.">
        <title>Whole-Genome Sequencing of the Giant Devil Catfish, Bagarius yarrelli.</title>
        <authorList>
            <person name="Jiang W."/>
            <person name="Lv Y."/>
            <person name="Cheng L."/>
            <person name="Yang K."/>
            <person name="Chao B."/>
            <person name="Wang X."/>
            <person name="Li Y."/>
            <person name="Pan X."/>
            <person name="You X."/>
            <person name="Zhang Y."/>
            <person name="Yang J."/>
            <person name="Li J."/>
            <person name="Zhang X."/>
            <person name="Liu S."/>
            <person name="Sun C."/>
            <person name="Yang J."/>
            <person name="Shi Q."/>
        </authorList>
    </citation>
    <scope>NUCLEOTIDE SEQUENCE [LARGE SCALE GENOMIC DNA]</scope>
    <source>
        <strain evidence="2">JWS20170419001</strain>
        <tissue evidence="2">Muscle</tissue>
    </source>
</reference>